<dbReference type="GO" id="GO:0003951">
    <property type="term" value="F:NAD+ kinase activity"/>
    <property type="evidence" value="ECO:0007669"/>
    <property type="project" value="InterPro"/>
</dbReference>
<accession>A0A975HI32</accession>
<dbReference type="Proteomes" id="UP000682739">
    <property type="component" value="Chromosome"/>
</dbReference>
<gene>
    <name evidence="1" type="ORF">J1N51_13515</name>
</gene>
<dbReference type="KEGG" id="psym:J1N51_13515"/>
<dbReference type="GO" id="GO:0006741">
    <property type="term" value="P:NADP+ biosynthetic process"/>
    <property type="evidence" value="ECO:0007669"/>
    <property type="project" value="InterPro"/>
</dbReference>
<keyword evidence="1" id="KW-0418">Kinase</keyword>
<dbReference type="InterPro" id="IPR039065">
    <property type="entry name" value="AcoX-like"/>
</dbReference>
<protein>
    <submittedName>
        <fullName evidence="1">ATP-NAD kinase family protein</fullName>
    </submittedName>
</protein>
<name>A0A975HI32_9GAMM</name>
<evidence type="ECO:0000313" key="1">
    <source>
        <dbReference type="EMBL" id="QTH63718.1"/>
    </source>
</evidence>
<proteinExistence type="predicted"/>
<dbReference type="PANTHER" id="PTHR40697:SF2">
    <property type="entry name" value="ATP-NAD KINASE-RELATED"/>
    <property type="match status" value="1"/>
</dbReference>
<organism evidence="1 2">
    <name type="scientific">Psychrosphaera ytuae</name>
    <dbReference type="NCBI Taxonomy" id="2820710"/>
    <lineage>
        <taxon>Bacteria</taxon>
        <taxon>Pseudomonadati</taxon>
        <taxon>Pseudomonadota</taxon>
        <taxon>Gammaproteobacteria</taxon>
        <taxon>Alteromonadales</taxon>
        <taxon>Pseudoalteromonadaceae</taxon>
        <taxon>Psychrosphaera</taxon>
    </lineage>
</organism>
<dbReference type="EMBL" id="CP072110">
    <property type="protein sequence ID" value="QTH63718.1"/>
    <property type="molecule type" value="Genomic_DNA"/>
</dbReference>
<keyword evidence="2" id="KW-1185">Reference proteome</keyword>
<dbReference type="Pfam" id="PF20143">
    <property type="entry name" value="NAD_kinase_C"/>
    <property type="match status" value="1"/>
</dbReference>
<keyword evidence="1" id="KW-0808">Transferase</keyword>
<dbReference type="InterPro" id="IPR011386">
    <property type="entry name" value="Put_ATP-NAD_kin"/>
</dbReference>
<dbReference type="PANTHER" id="PTHR40697">
    <property type="entry name" value="ACETOIN CATABOLISM PROTEIN X"/>
    <property type="match status" value="1"/>
</dbReference>
<sequence length="380" mass="40612">MTQQRKKFRLGIIVNPLAGIGGAVALKGSDGSETAQLALSKGAVPLANERIKVALHECLELLQDVDVYTVSGGMGSDLCQSLNIDHHVVYDTQGDITTAKDTETAARVLSELDMDLILFAGGDGTARNICASVSEGATVLGVPAGCKIHSGVYAITPKAAGRIVKMMISGELLSLHEADVMDIDEVLFRQGIVKAKRFGELKIPAELRYVQNVKMGGKESDELVLQDIAAHVIEEMEEETLYVMGSGSTVEFLMEELGCDNTLLGVDVVLDHQVIASDVTSSELIELTSGKKVKLVITLIGGQGHIFGRGNQQLSPDFIKNIGRENIIVVATKTKLKALNGRPLIADTGDAELDKALSGPIEVVTGYHDMVVYPIGYEEL</sequence>
<dbReference type="InterPro" id="IPR002504">
    <property type="entry name" value="NADK"/>
</dbReference>
<dbReference type="RefSeq" id="WP_208831773.1">
    <property type="nucleotide sequence ID" value="NZ_CP072110.1"/>
</dbReference>
<dbReference type="AlphaFoldDB" id="A0A975HI32"/>
<reference evidence="1" key="1">
    <citation type="submission" date="2021-03" db="EMBL/GenBank/DDBJ databases">
        <title>Description of Psychrosphaera ytuae sp. nov. isolated from deep sea sediment of South China Sea.</title>
        <authorList>
            <person name="Zhang J."/>
            <person name="Xu X.-D."/>
        </authorList>
    </citation>
    <scope>NUCLEOTIDE SEQUENCE</scope>
    <source>
        <strain evidence="1">MTZ26</strain>
    </source>
</reference>
<dbReference type="Pfam" id="PF01513">
    <property type="entry name" value="NAD_kinase"/>
    <property type="match status" value="1"/>
</dbReference>
<evidence type="ECO:0000313" key="2">
    <source>
        <dbReference type="Proteomes" id="UP000682739"/>
    </source>
</evidence>
<dbReference type="PIRSF" id="PIRSF016907">
    <property type="entry name" value="Kin_ATP-NAD"/>
    <property type="match status" value="1"/>
</dbReference>